<feature type="non-terminal residue" evidence="7">
    <location>
        <position position="236"/>
    </location>
</feature>
<evidence type="ECO:0000259" key="6">
    <source>
        <dbReference type="PROSITE" id="PS50089"/>
    </source>
</evidence>
<keyword evidence="2 4" id="KW-0863">Zinc-finger</keyword>
<dbReference type="InterPro" id="IPR001841">
    <property type="entry name" value="Znf_RING"/>
</dbReference>
<feature type="region of interest" description="Disordered" evidence="5">
    <location>
        <begin position="1"/>
        <end position="24"/>
    </location>
</feature>
<dbReference type="PANTHER" id="PTHR16450:SF1">
    <property type="entry name" value="PROTEIN CBG12045"/>
    <property type="match status" value="1"/>
</dbReference>
<sequence length="236" mass="27372">DRLRRLEAENEQNGREEEGRREEEAALQLRREQVAAARRAAELRAARMFEGREQQQRPPPEDIIELDPIPIARPIALRELPEPRREEVDNRVIIVLENDEEDGRDEMVVRAQLRDALRERMERMNEARLAMLQGVHDQERERDGQRREAVTEEMIKAASALREMDQSDPSTVRFSRGCVVCASENPRQRAVFIRCGHIVCYPCAVDNARSPFTEGKCVFCRSDGGFVKIFEDECER</sequence>
<keyword evidence="1" id="KW-0479">Metal-binding</keyword>
<dbReference type="Gene3D" id="3.30.40.10">
    <property type="entry name" value="Zinc/RING finger domain, C3HC4 (zinc finger)"/>
    <property type="match status" value="1"/>
</dbReference>
<reference evidence="8" key="1">
    <citation type="submission" date="2022-10" db="EMBL/GenBank/DDBJ databases">
        <title>Genome assembly of Pristionchus species.</title>
        <authorList>
            <person name="Yoshida K."/>
            <person name="Sommer R.J."/>
        </authorList>
    </citation>
    <scope>NUCLEOTIDE SEQUENCE [LARGE SCALE GENOMIC DNA]</scope>
    <source>
        <strain evidence="8">RS5460</strain>
    </source>
</reference>
<evidence type="ECO:0000256" key="1">
    <source>
        <dbReference type="ARBA" id="ARBA00022723"/>
    </source>
</evidence>
<gene>
    <name evidence="7" type="ORF">PMAYCL1PPCAC_11544</name>
</gene>
<organism evidence="7 8">
    <name type="scientific">Pristionchus mayeri</name>
    <dbReference type="NCBI Taxonomy" id="1317129"/>
    <lineage>
        <taxon>Eukaryota</taxon>
        <taxon>Metazoa</taxon>
        <taxon>Ecdysozoa</taxon>
        <taxon>Nematoda</taxon>
        <taxon>Chromadorea</taxon>
        <taxon>Rhabditida</taxon>
        <taxon>Rhabditina</taxon>
        <taxon>Diplogasteromorpha</taxon>
        <taxon>Diplogasteroidea</taxon>
        <taxon>Neodiplogasteridae</taxon>
        <taxon>Pristionchus</taxon>
    </lineage>
</organism>
<proteinExistence type="predicted"/>
<dbReference type="PANTHER" id="PTHR16450">
    <property type="entry name" value="RING FINGER PROTEIN 186"/>
    <property type="match status" value="1"/>
</dbReference>
<dbReference type="AlphaFoldDB" id="A0AAN4ZK48"/>
<evidence type="ECO:0000256" key="4">
    <source>
        <dbReference type="PROSITE-ProRule" id="PRU00175"/>
    </source>
</evidence>
<keyword evidence="3" id="KW-0862">Zinc</keyword>
<dbReference type="EMBL" id="BTRK01000003">
    <property type="protein sequence ID" value="GMR41349.1"/>
    <property type="molecule type" value="Genomic_DNA"/>
</dbReference>
<evidence type="ECO:0000313" key="8">
    <source>
        <dbReference type="Proteomes" id="UP001328107"/>
    </source>
</evidence>
<dbReference type="GO" id="GO:0008270">
    <property type="term" value="F:zinc ion binding"/>
    <property type="evidence" value="ECO:0007669"/>
    <property type="project" value="UniProtKB-KW"/>
</dbReference>
<evidence type="ECO:0000313" key="7">
    <source>
        <dbReference type="EMBL" id="GMR41349.1"/>
    </source>
</evidence>
<accession>A0AAN4ZK48</accession>
<keyword evidence="8" id="KW-1185">Reference proteome</keyword>
<dbReference type="InterPro" id="IPR013083">
    <property type="entry name" value="Znf_RING/FYVE/PHD"/>
</dbReference>
<dbReference type="Proteomes" id="UP001328107">
    <property type="component" value="Unassembled WGS sequence"/>
</dbReference>
<evidence type="ECO:0000256" key="3">
    <source>
        <dbReference type="ARBA" id="ARBA00022833"/>
    </source>
</evidence>
<evidence type="ECO:0000256" key="2">
    <source>
        <dbReference type="ARBA" id="ARBA00022771"/>
    </source>
</evidence>
<comment type="caution">
    <text evidence="7">The sequence shown here is derived from an EMBL/GenBank/DDBJ whole genome shotgun (WGS) entry which is preliminary data.</text>
</comment>
<protein>
    <recommendedName>
        <fullName evidence="6">RING-type domain-containing protein</fullName>
    </recommendedName>
</protein>
<evidence type="ECO:0000256" key="5">
    <source>
        <dbReference type="SAM" id="MobiDB-lite"/>
    </source>
</evidence>
<dbReference type="PROSITE" id="PS00518">
    <property type="entry name" value="ZF_RING_1"/>
    <property type="match status" value="1"/>
</dbReference>
<dbReference type="SUPFAM" id="SSF57850">
    <property type="entry name" value="RING/U-box"/>
    <property type="match status" value="1"/>
</dbReference>
<dbReference type="Pfam" id="PF13920">
    <property type="entry name" value="zf-C3HC4_3"/>
    <property type="match status" value="1"/>
</dbReference>
<feature type="domain" description="RING-type" evidence="6">
    <location>
        <begin position="178"/>
        <end position="221"/>
    </location>
</feature>
<name>A0AAN4ZK48_9BILA</name>
<dbReference type="PROSITE" id="PS50089">
    <property type="entry name" value="ZF_RING_2"/>
    <property type="match status" value="1"/>
</dbReference>
<feature type="non-terminal residue" evidence="7">
    <location>
        <position position="1"/>
    </location>
</feature>
<dbReference type="SMART" id="SM00184">
    <property type="entry name" value="RING"/>
    <property type="match status" value="1"/>
</dbReference>
<dbReference type="InterPro" id="IPR017907">
    <property type="entry name" value="Znf_RING_CS"/>
</dbReference>